<reference evidence="1 2" key="1">
    <citation type="submission" date="2020-04" db="EMBL/GenBank/DDBJ databases">
        <title>Perkinsus chesapeaki whole genome sequence.</title>
        <authorList>
            <person name="Bogema D.R."/>
        </authorList>
    </citation>
    <scope>NUCLEOTIDE SEQUENCE [LARGE SCALE GENOMIC DNA]</scope>
    <source>
        <strain evidence="1">ATCC PRA-425</strain>
    </source>
</reference>
<name>A0A7J6MHP5_PERCH</name>
<keyword evidence="2" id="KW-1185">Reference proteome</keyword>
<comment type="caution">
    <text evidence="1">The sequence shown here is derived from an EMBL/GenBank/DDBJ whole genome shotgun (WGS) entry which is preliminary data.</text>
</comment>
<sequence>MRCTHEHPTESTRPLSPNAAALSHYCRPSCNITSRLPSDVRLGCPVVSRLGWLAGDIASTPRERRFVKQNGFPAAKISSDYYQVCGPSGKVSNSSMVFSFIALSSVTFIAGSASPFPEDYGNFVYTSSGPDPVVVSFSATKDGHGTLSIGSGQRTYNDGPFPLVRDPESIEYGAIYEPVDGYNDPRPQEWLDGAREIYPHLDFQDQDFASFSLDNDGNLETEIEGEYTTLKREWLPLSPGRYMTDSSKSQYTIQYDIHPDNAVYVRFGCSSGDTGYMIYKLVSQGPGKEYKLTAYPGRNTVDDLVTKFKTVCPASADSFDFESDFITVGFATPDIDPEEIEFGEIHSFPEFDYDVRHQTWLAHARWACPHLEIDDQDFRFFNADNDGNLETELAGEYTVLEREWLPLSRGRYMTDPTKAAVHIQYDVLSSDFAYVRFGCDTGTTGYMPYRLVSQGPGKLSKLMPYPGRSSVDDLVRQFKRACPVWADSFDFDGNFRTVGAATPDVLYAFGDYIYDRLVLS</sequence>
<evidence type="ECO:0000313" key="1">
    <source>
        <dbReference type="EMBL" id="KAF4670720.1"/>
    </source>
</evidence>
<evidence type="ECO:0000313" key="2">
    <source>
        <dbReference type="Proteomes" id="UP000591131"/>
    </source>
</evidence>
<organism evidence="1 2">
    <name type="scientific">Perkinsus chesapeaki</name>
    <name type="common">Clam parasite</name>
    <name type="synonym">Perkinsus andrewsi</name>
    <dbReference type="NCBI Taxonomy" id="330153"/>
    <lineage>
        <taxon>Eukaryota</taxon>
        <taxon>Sar</taxon>
        <taxon>Alveolata</taxon>
        <taxon>Perkinsozoa</taxon>
        <taxon>Perkinsea</taxon>
        <taxon>Perkinsida</taxon>
        <taxon>Perkinsidae</taxon>
        <taxon>Perkinsus</taxon>
    </lineage>
</organism>
<dbReference type="AlphaFoldDB" id="A0A7J6MHP5"/>
<dbReference type="Proteomes" id="UP000591131">
    <property type="component" value="Unassembled WGS sequence"/>
</dbReference>
<proteinExistence type="predicted"/>
<protein>
    <submittedName>
        <fullName evidence="1">Uncharacterized protein</fullName>
    </submittedName>
</protein>
<gene>
    <name evidence="1" type="ORF">FOL47_001869</name>
</gene>
<dbReference type="EMBL" id="JAAPAO010000147">
    <property type="protein sequence ID" value="KAF4670720.1"/>
    <property type="molecule type" value="Genomic_DNA"/>
</dbReference>
<accession>A0A7J6MHP5</accession>